<reference evidence="1 2" key="1">
    <citation type="journal article" date="2009" name="Int. J. Syst. Evol. Microbiol.">
        <title>Paenibacillus contaminans sp. nov., isolated from a contaminated laboratory plate.</title>
        <authorList>
            <person name="Chou J.H."/>
            <person name="Lee J.H."/>
            <person name="Lin M.C."/>
            <person name="Chang P.S."/>
            <person name="Arun A.B."/>
            <person name="Young C.C."/>
            <person name="Chen W.M."/>
        </authorList>
    </citation>
    <scope>NUCLEOTIDE SEQUENCE [LARGE SCALE GENOMIC DNA]</scope>
    <source>
        <strain evidence="1 2">CKOBP-6</strain>
    </source>
</reference>
<proteinExistence type="predicted"/>
<comment type="caution">
    <text evidence="1">The sequence shown here is derived from an EMBL/GenBank/DDBJ whole genome shotgun (WGS) entry which is preliminary data.</text>
</comment>
<name>A0A329MV13_9BACL</name>
<dbReference type="OrthoDB" id="2691926at2"/>
<dbReference type="EMBL" id="QMFB01000002">
    <property type="protein sequence ID" value="RAV22503.1"/>
    <property type="molecule type" value="Genomic_DNA"/>
</dbReference>
<evidence type="ECO:0000313" key="2">
    <source>
        <dbReference type="Proteomes" id="UP000250369"/>
    </source>
</evidence>
<dbReference type="PANTHER" id="PTHR37808:SF3">
    <property type="entry name" value="SPORE GERMINATION PROTEIN GERPA-RELATED"/>
    <property type="match status" value="1"/>
</dbReference>
<evidence type="ECO:0000313" key="1">
    <source>
        <dbReference type="EMBL" id="RAV22503.1"/>
    </source>
</evidence>
<dbReference type="InterPro" id="IPR019618">
    <property type="entry name" value="Spore_germination_GerPA"/>
</dbReference>
<dbReference type="AlphaFoldDB" id="A0A329MV13"/>
<sequence>MPAIVGAIKVLSVGPSSIVHIGDSIQLAPQSVSKTFAGAGSFNTGNVVRTYNGINNTNTYDGDLADQNIFSIDGTGVVL</sequence>
<dbReference type="RefSeq" id="WP_113029909.1">
    <property type="nucleotide sequence ID" value="NZ_QMFB01000002.1"/>
</dbReference>
<accession>A0A329MV13</accession>
<protein>
    <submittedName>
        <fullName evidence="1">Spore gernimation protein GerPA</fullName>
    </submittedName>
</protein>
<gene>
    <name evidence="1" type="ORF">DQG23_06090</name>
</gene>
<dbReference type="Pfam" id="PF10676">
    <property type="entry name" value="gerPA"/>
    <property type="match status" value="1"/>
</dbReference>
<keyword evidence="2" id="KW-1185">Reference proteome</keyword>
<dbReference type="Proteomes" id="UP000250369">
    <property type="component" value="Unassembled WGS sequence"/>
</dbReference>
<organism evidence="1 2">
    <name type="scientific">Paenibacillus contaminans</name>
    <dbReference type="NCBI Taxonomy" id="450362"/>
    <lineage>
        <taxon>Bacteria</taxon>
        <taxon>Bacillati</taxon>
        <taxon>Bacillota</taxon>
        <taxon>Bacilli</taxon>
        <taxon>Bacillales</taxon>
        <taxon>Paenibacillaceae</taxon>
        <taxon>Paenibacillus</taxon>
    </lineage>
</organism>
<dbReference type="PANTHER" id="PTHR37808">
    <property type="entry name" value="SPORE GERMINATION PROTEIN-LIKE PROTEIN YDZR-RELATED"/>
    <property type="match status" value="1"/>
</dbReference>